<sequence length="74" mass="8153">MCLEYATPNKEPSGLQITRLTETTGGSLTRVVCKVTENALVSQTLKFLDTSRSFDPTSHSPTSPKLVPTRRRVC</sequence>
<accession>A0A2P2MWX5</accession>
<proteinExistence type="predicted"/>
<feature type="region of interest" description="Disordered" evidence="1">
    <location>
        <begin position="51"/>
        <end position="74"/>
    </location>
</feature>
<dbReference type="AlphaFoldDB" id="A0A2P2MWX5"/>
<name>A0A2P2MWX5_RHIMU</name>
<evidence type="ECO:0000313" key="2">
    <source>
        <dbReference type="EMBL" id="MBX34710.1"/>
    </source>
</evidence>
<feature type="compositionally biased region" description="Polar residues" evidence="1">
    <location>
        <begin position="51"/>
        <end position="63"/>
    </location>
</feature>
<reference evidence="2" key="1">
    <citation type="submission" date="2018-02" db="EMBL/GenBank/DDBJ databases">
        <title>Rhizophora mucronata_Transcriptome.</title>
        <authorList>
            <person name="Meera S.P."/>
            <person name="Sreeshan A."/>
            <person name="Augustine A."/>
        </authorList>
    </citation>
    <scope>NUCLEOTIDE SEQUENCE</scope>
    <source>
        <tissue evidence="2">Leaf</tissue>
    </source>
</reference>
<dbReference type="EMBL" id="GGEC01054226">
    <property type="protein sequence ID" value="MBX34710.1"/>
    <property type="molecule type" value="Transcribed_RNA"/>
</dbReference>
<organism evidence="2">
    <name type="scientific">Rhizophora mucronata</name>
    <name type="common">Asiatic mangrove</name>
    <dbReference type="NCBI Taxonomy" id="61149"/>
    <lineage>
        <taxon>Eukaryota</taxon>
        <taxon>Viridiplantae</taxon>
        <taxon>Streptophyta</taxon>
        <taxon>Embryophyta</taxon>
        <taxon>Tracheophyta</taxon>
        <taxon>Spermatophyta</taxon>
        <taxon>Magnoliopsida</taxon>
        <taxon>eudicotyledons</taxon>
        <taxon>Gunneridae</taxon>
        <taxon>Pentapetalae</taxon>
        <taxon>rosids</taxon>
        <taxon>fabids</taxon>
        <taxon>Malpighiales</taxon>
        <taxon>Rhizophoraceae</taxon>
        <taxon>Rhizophora</taxon>
    </lineage>
</organism>
<protein>
    <submittedName>
        <fullName evidence="2">Uncharacterized protein MANES_04G108600</fullName>
    </submittedName>
</protein>
<evidence type="ECO:0000256" key="1">
    <source>
        <dbReference type="SAM" id="MobiDB-lite"/>
    </source>
</evidence>